<comment type="caution">
    <text evidence="2">The sequence shown here is derived from an EMBL/GenBank/DDBJ whole genome shotgun (WGS) entry which is preliminary data.</text>
</comment>
<protein>
    <submittedName>
        <fullName evidence="2">Uncharacterized protein</fullName>
    </submittedName>
</protein>
<dbReference type="AlphaFoldDB" id="A0A9D4NFG5"/>
<name>A0A9D4NFG5_DREPO</name>
<reference evidence="2" key="2">
    <citation type="submission" date="2020-11" db="EMBL/GenBank/DDBJ databases">
        <authorList>
            <person name="McCartney M.A."/>
            <person name="Auch B."/>
            <person name="Kono T."/>
            <person name="Mallez S."/>
            <person name="Becker A."/>
            <person name="Gohl D.M."/>
            <person name="Silverstein K.A.T."/>
            <person name="Koren S."/>
            <person name="Bechman K.B."/>
            <person name="Herman A."/>
            <person name="Abrahante J.E."/>
            <person name="Garbe J."/>
        </authorList>
    </citation>
    <scope>NUCLEOTIDE SEQUENCE</scope>
    <source>
        <strain evidence="2">Duluth1</strain>
        <tissue evidence="2">Whole animal</tissue>
    </source>
</reference>
<evidence type="ECO:0000256" key="1">
    <source>
        <dbReference type="SAM" id="MobiDB-lite"/>
    </source>
</evidence>
<keyword evidence="3" id="KW-1185">Reference proteome</keyword>
<accession>A0A9D4NFG5</accession>
<organism evidence="2 3">
    <name type="scientific">Dreissena polymorpha</name>
    <name type="common">Zebra mussel</name>
    <name type="synonym">Mytilus polymorpha</name>
    <dbReference type="NCBI Taxonomy" id="45954"/>
    <lineage>
        <taxon>Eukaryota</taxon>
        <taxon>Metazoa</taxon>
        <taxon>Spiralia</taxon>
        <taxon>Lophotrochozoa</taxon>
        <taxon>Mollusca</taxon>
        <taxon>Bivalvia</taxon>
        <taxon>Autobranchia</taxon>
        <taxon>Heteroconchia</taxon>
        <taxon>Euheterodonta</taxon>
        <taxon>Imparidentia</taxon>
        <taxon>Neoheterodontei</taxon>
        <taxon>Myida</taxon>
        <taxon>Dreissenoidea</taxon>
        <taxon>Dreissenidae</taxon>
        <taxon>Dreissena</taxon>
    </lineage>
</organism>
<evidence type="ECO:0000313" key="2">
    <source>
        <dbReference type="EMBL" id="KAH3893351.1"/>
    </source>
</evidence>
<gene>
    <name evidence="2" type="ORF">DPMN_017498</name>
</gene>
<evidence type="ECO:0000313" key="3">
    <source>
        <dbReference type="Proteomes" id="UP000828390"/>
    </source>
</evidence>
<feature type="compositionally biased region" description="Basic and acidic residues" evidence="1">
    <location>
        <begin position="1"/>
        <end position="22"/>
    </location>
</feature>
<proteinExistence type="predicted"/>
<feature type="region of interest" description="Disordered" evidence="1">
    <location>
        <begin position="1"/>
        <end position="34"/>
    </location>
</feature>
<dbReference type="EMBL" id="JAIWYP010000001">
    <property type="protein sequence ID" value="KAH3893351.1"/>
    <property type="molecule type" value="Genomic_DNA"/>
</dbReference>
<reference evidence="2" key="1">
    <citation type="journal article" date="2019" name="bioRxiv">
        <title>The Genome of the Zebra Mussel, Dreissena polymorpha: A Resource for Invasive Species Research.</title>
        <authorList>
            <person name="McCartney M.A."/>
            <person name="Auch B."/>
            <person name="Kono T."/>
            <person name="Mallez S."/>
            <person name="Zhang Y."/>
            <person name="Obille A."/>
            <person name="Becker A."/>
            <person name="Abrahante J.E."/>
            <person name="Garbe J."/>
            <person name="Badalamenti J.P."/>
            <person name="Herman A."/>
            <person name="Mangelson H."/>
            <person name="Liachko I."/>
            <person name="Sullivan S."/>
            <person name="Sone E.D."/>
            <person name="Koren S."/>
            <person name="Silverstein K.A.T."/>
            <person name="Beckman K.B."/>
            <person name="Gohl D.M."/>
        </authorList>
    </citation>
    <scope>NUCLEOTIDE SEQUENCE</scope>
    <source>
        <strain evidence="2">Duluth1</strain>
        <tissue evidence="2">Whole animal</tissue>
    </source>
</reference>
<dbReference type="Proteomes" id="UP000828390">
    <property type="component" value="Unassembled WGS sequence"/>
</dbReference>
<sequence>MAPDTKVPDGRTEGRTDGRTDGQRQNNIPPPLAGDNKWRVVIKLWAIRYIQLTFHKAYRNKEIKRYNPIHRRTPPRSVISSRGYPTMNPIMNIVKINANKSNYTLT</sequence>